<accession>A0A0Q0H8U7</accession>
<evidence type="ECO:0000313" key="5">
    <source>
        <dbReference type="Proteomes" id="UP000050474"/>
    </source>
</evidence>
<reference evidence="3 5" key="1">
    <citation type="submission" date="2015-09" db="EMBL/GenBank/DDBJ databases">
        <title>Genome announcement of multiple Pseudomonas syringae strains.</title>
        <authorList>
            <person name="Thakur S."/>
            <person name="Wang P.W."/>
            <person name="Gong Y."/>
            <person name="Weir B.S."/>
            <person name="Guttman D.S."/>
        </authorList>
    </citation>
    <scope>NUCLEOTIDE SEQUENCE [LARGE SCALE GENOMIC DNA]</scope>
    <source>
        <strain evidence="3 5">ICMP4091</strain>
    </source>
</reference>
<comment type="caution">
    <text evidence="3">The sequence shown here is derived from an EMBL/GenBank/DDBJ whole genome shotgun (WGS) entry which is preliminary data.</text>
</comment>
<dbReference type="InterPro" id="IPR013762">
    <property type="entry name" value="Integrase-like_cat_sf"/>
</dbReference>
<evidence type="ECO:0000313" key="6">
    <source>
        <dbReference type="Proteomes" id="UP001610657"/>
    </source>
</evidence>
<keyword evidence="6" id="KW-1185">Reference proteome</keyword>
<dbReference type="EMBL" id="JAVCQK010000026">
    <property type="protein sequence ID" value="MFH7518406.1"/>
    <property type="molecule type" value="Genomic_DNA"/>
</dbReference>
<keyword evidence="1" id="KW-0233">DNA recombination</keyword>
<reference evidence="4 6" key="2">
    <citation type="submission" date="2023-08" db="EMBL/GenBank/DDBJ databases">
        <title>Genomic and mutational analysis of Pseudomonas syringae pv. tagetis EB037 pathogenicity on sunflower.</title>
        <authorList>
            <person name="Maul J.E."/>
        </authorList>
    </citation>
    <scope>NUCLEOTIDE SEQUENCE [LARGE SCALE GENOMIC DNA]</scope>
    <source>
        <strain evidence="4 6">EB037_T1</strain>
    </source>
</reference>
<dbReference type="GO" id="GO:0006310">
    <property type="term" value="P:DNA recombination"/>
    <property type="evidence" value="ECO:0007669"/>
    <property type="project" value="UniProtKB-KW"/>
</dbReference>
<dbReference type="InterPro" id="IPR011010">
    <property type="entry name" value="DNA_brk_join_enz"/>
</dbReference>
<name>A0A0Q0H8U7_9PSED</name>
<dbReference type="InterPro" id="IPR002104">
    <property type="entry name" value="Integrase_catalytic"/>
</dbReference>
<dbReference type="CDD" id="cd00397">
    <property type="entry name" value="DNA_BRE_C"/>
    <property type="match status" value="1"/>
</dbReference>
<sequence>MLLQRFHLPTVEHIHFSPHDLSVKDRLITYSLNSSRVVIEGLPQIFWEDGLPWREANLWAMERVTNGEALLKTVSSNLNGLLNYAKFLESRGLQWFEFPSRKTDRCLVQYRGALIKARDAGHISPATASEYMRNCISFYRWVRRHGLLSPLLPLWKDKRYFIKYFDQVGFERTLAGTSTDLGIPNRKRIGATLEGGLFPVSAVDRDTILDFAKQSASPELYLMLALGFFTGMRLGTICDLRIDTLERALHDPSAKGLFLISVGPGASPPVHTKFGVTGQVWIPEALCSEVLEYAKGLRRLTREASAAGEHQDLVFLTRFGNPFGRRNSDQSSAINVEMSSLRKLGIASGIKALRKFRFHQSRCTFGTELAKLALANCDDVAIVIATVSNALLHGRNSEATTFKYIKFVQAAPAKQAIANSFMAAFTGIASMQGASNE</sequence>
<evidence type="ECO:0000313" key="3">
    <source>
        <dbReference type="EMBL" id="KPY85305.1"/>
    </source>
</evidence>
<evidence type="ECO:0000259" key="2">
    <source>
        <dbReference type="Pfam" id="PF00589"/>
    </source>
</evidence>
<dbReference type="Gene3D" id="1.10.443.10">
    <property type="entry name" value="Intergrase catalytic core"/>
    <property type="match status" value="1"/>
</dbReference>
<dbReference type="PATRIC" id="fig|129140.3.peg.1091"/>
<feature type="domain" description="Tyr recombinase" evidence="2">
    <location>
        <begin position="206"/>
        <end position="371"/>
    </location>
</feature>
<dbReference type="GeneID" id="96217079"/>
<dbReference type="GO" id="GO:0003677">
    <property type="term" value="F:DNA binding"/>
    <property type="evidence" value="ECO:0007669"/>
    <property type="project" value="InterPro"/>
</dbReference>
<organism evidence="3 5">
    <name type="scientific">Pseudomonas syringae pv. tagetis</name>
    <dbReference type="NCBI Taxonomy" id="129140"/>
    <lineage>
        <taxon>Bacteria</taxon>
        <taxon>Pseudomonadati</taxon>
        <taxon>Pseudomonadota</taxon>
        <taxon>Gammaproteobacteria</taxon>
        <taxon>Pseudomonadales</taxon>
        <taxon>Pseudomonadaceae</taxon>
        <taxon>Pseudomonas</taxon>
    </lineage>
</organism>
<proteinExistence type="predicted"/>
<dbReference type="Pfam" id="PF00589">
    <property type="entry name" value="Phage_integrase"/>
    <property type="match status" value="1"/>
</dbReference>
<dbReference type="GO" id="GO:0015074">
    <property type="term" value="P:DNA integration"/>
    <property type="evidence" value="ECO:0007669"/>
    <property type="project" value="InterPro"/>
</dbReference>
<dbReference type="AlphaFoldDB" id="A0A0Q0H8U7"/>
<protein>
    <submittedName>
        <fullName evidence="3">Bacteriophage integrase/recombinase</fullName>
    </submittedName>
    <submittedName>
        <fullName evidence="4">Site-specific integrase</fullName>
    </submittedName>
</protein>
<dbReference type="EMBL" id="LJRM01000113">
    <property type="protein sequence ID" value="KPY85305.1"/>
    <property type="molecule type" value="Genomic_DNA"/>
</dbReference>
<dbReference type="Proteomes" id="UP000050474">
    <property type="component" value="Unassembled WGS sequence"/>
</dbReference>
<gene>
    <name evidence="3" type="ORF">ALO44_00800</name>
    <name evidence="4" type="ORF">RA271_24980</name>
</gene>
<dbReference type="SUPFAM" id="SSF56349">
    <property type="entry name" value="DNA breaking-rejoining enzymes"/>
    <property type="match status" value="1"/>
</dbReference>
<evidence type="ECO:0000313" key="4">
    <source>
        <dbReference type="EMBL" id="MFH7518406.1"/>
    </source>
</evidence>
<dbReference type="STRING" id="129140.ALO44_00800"/>
<evidence type="ECO:0000256" key="1">
    <source>
        <dbReference type="ARBA" id="ARBA00023172"/>
    </source>
</evidence>
<dbReference type="RefSeq" id="WP_055006177.1">
    <property type="nucleotide sequence ID" value="NZ_CP092923.1"/>
</dbReference>
<dbReference type="Proteomes" id="UP001610657">
    <property type="component" value="Unassembled WGS sequence"/>
</dbReference>